<feature type="region of interest" description="Disordered" evidence="1">
    <location>
        <begin position="182"/>
        <end position="246"/>
    </location>
</feature>
<dbReference type="EMBL" id="JH159157">
    <property type="protein sequence ID" value="EGZ12421.1"/>
    <property type="molecule type" value="Genomic_DNA"/>
</dbReference>
<gene>
    <name evidence="2" type="ORF">PHYSODRAFT_317506</name>
</gene>
<sequence length="355" mass="38667">MVPYVNITNQNDPDEENATPQQLQEPSSRRVKKAPITAAAQRKSANSKLSQRRRALQSTYQAANDSEKPKPPVPSLKNSLSDPIGRISRAEALSPPSSPSSLTSSEAGDSPRSIALPKATRLAKTARRFFPPKQRKPASTSPPKEESIVETKADSPRSPPKNFLKRKPYKVVFHKLDWSGVASKTDSNLSSSRSSRSHSGVSSRSTRTSRSSSRASSSSLVADNDADTEANTDTNTTSTPIFTDEDTAQRLTALETAVLERCCVAKETASLARFKYQAERKKFVATLQAQARARVQAEPEQSSSQESCEQQVSETTVTELWKTLSGDASGQIYATMLRGLTERPAKPLEPTEETG</sequence>
<name>G4ZWP7_PHYSP</name>
<evidence type="ECO:0000313" key="3">
    <source>
        <dbReference type="Proteomes" id="UP000002640"/>
    </source>
</evidence>
<dbReference type="InParanoid" id="G4ZWP7"/>
<feature type="compositionally biased region" description="Polar residues" evidence="1">
    <location>
        <begin position="1"/>
        <end position="11"/>
    </location>
</feature>
<evidence type="ECO:0000256" key="1">
    <source>
        <dbReference type="SAM" id="MobiDB-lite"/>
    </source>
</evidence>
<feature type="region of interest" description="Disordered" evidence="1">
    <location>
        <begin position="1"/>
        <end position="166"/>
    </location>
</feature>
<reference evidence="2 3" key="1">
    <citation type="journal article" date="2006" name="Science">
        <title>Phytophthora genome sequences uncover evolutionary origins and mechanisms of pathogenesis.</title>
        <authorList>
            <person name="Tyler B.M."/>
            <person name="Tripathy S."/>
            <person name="Zhang X."/>
            <person name="Dehal P."/>
            <person name="Jiang R.H."/>
            <person name="Aerts A."/>
            <person name="Arredondo F.D."/>
            <person name="Baxter L."/>
            <person name="Bensasson D."/>
            <person name="Beynon J.L."/>
            <person name="Chapman J."/>
            <person name="Damasceno C.M."/>
            <person name="Dorrance A.E."/>
            <person name="Dou D."/>
            <person name="Dickerman A.W."/>
            <person name="Dubchak I.L."/>
            <person name="Garbelotto M."/>
            <person name="Gijzen M."/>
            <person name="Gordon S.G."/>
            <person name="Govers F."/>
            <person name="Grunwald N.J."/>
            <person name="Huang W."/>
            <person name="Ivors K.L."/>
            <person name="Jones R.W."/>
            <person name="Kamoun S."/>
            <person name="Krampis K."/>
            <person name="Lamour K.H."/>
            <person name="Lee M.K."/>
            <person name="McDonald W.H."/>
            <person name="Medina M."/>
            <person name="Meijer H.J."/>
            <person name="Nordberg E.K."/>
            <person name="Maclean D.J."/>
            <person name="Ospina-Giraldo M.D."/>
            <person name="Morris P.F."/>
            <person name="Phuntumart V."/>
            <person name="Putnam N.H."/>
            <person name="Rash S."/>
            <person name="Rose J.K."/>
            <person name="Sakihama Y."/>
            <person name="Salamov A.A."/>
            <person name="Savidor A."/>
            <person name="Scheuring C.F."/>
            <person name="Smith B.M."/>
            <person name="Sobral B.W."/>
            <person name="Terry A."/>
            <person name="Torto-Alalibo T.A."/>
            <person name="Win J."/>
            <person name="Xu Z."/>
            <person name="Zhang H."/>
            <person name="Grigoriev I.V."/>
            <person name="Rokhsar D.S."/>
            <person name="Boore J.L."/>
        </authorList>
    </citation>
    <scope>NUCLEOTIDE SEQUENCE [LARGE SCALE GENOMIC DNA]</scope>
    <source>
        <strain evidence="2 3">P6497</strain>
    </source>
</reference>
<dbReference type="RefSeq" id="XP_009532754.1">
    <property type="nucleotide sequence ID" value="XM_009534459.1"/>
</dbReference>
<dbReference type="Proteomes" id="UP000002640">
    <property type="component" value="Unassembled WGS sequence"/>
</dbReference>
<accession>G4ZWP7</accession>
<feature type="compositionally biased region" description="Low complexity" evidence="1">
    <location>
        <begin position="183"/>
        <end position="223"/>
    </location>
</feature>
<protein>
    <submittedName>
        <fullName evidence="2">Uncharacterized protein</fullName>
    </submittedName>
</protein>
<evidence type="ECO:0000313" key="2">
    <source>
        <dbReference type="EMBL" id="EGZ12421.1"/>
    </source>
</evidence>
<dbReference type="AlphaFoldDB" id="G4ZWP7"/>
<proteinExistence type="predicted"/>
<dbReference type="GeneID" id="20644089"/>
<organism evidence="2 3">
    <name type="scientific">Phytophthora sojae (strain P6497)</name>
    <name type="common">Soybean stem and root rot agent</name>
    <name type="synonym">Phytophthora megasperma f. sp. glycines</name>
    <dbReference type="NCBI Taxonomy" id="1094619"/>
    <lineage>
        <taxon>Eukaryota</taxon>
        <taxon>Sar</taxon>
        <taxon>Stramenopiles</taxon>
        <taxon>Oomycota</taxon>
        <taxon>Peronosporomycetes</taxon>
        <taxon>Peronosporales</taxon>
        <taxon>Peronosporaceae</taxon>
        <taxon>Phytophthora</taxon>
    </lineage>
</organism>
<feature type="compositionally biased region" description="Basic and acidic residues" evidence="1">
    <location>
        <begin position="143"/>
        <end position="155"/>
    </location>
</feature>
<feature type="compositionally biased region" description="Low complexity" evidence="1">
    <location>
        <begin position="93"/>
        <end position="105"/>
    </location>
</feature>
<dbReference type="KEGG" id="psoj:PHYSODRAFT_317506"/>
<keyword evidence="3" id="KW-1185">Reference proteome</keyword>